<comment type="caution">
    <text evidence="1">The sequence shown here is derived from an EMBL/GenBank/DDBJ whole genome shotgun (WGS) entry which is preliminary data.</text>
</comment>
<evidence type="ECO:0000313" key="2">
    <source>
        <dbReference type="Proteomes" id="UP001056120"/>
    </source>
</evidence>
<reference evidence="1 2" key="2">
    <citation type="journal article" date="2022" name="Mol. Ecol. Resour.">
        <title>The genomes of chicory, endive, great burdock and yacon provide insights into Asteraceae paleo-polyploidization history and plant inulin production.</title>
        <authorList>
            <person name="Fan W."/>
            <person name="Wang S."/>
            <person name="Wang H."/>
            <person name="Wang A."/>
            <person name="Jiang F."/>
            <person name="Liu H."/>
            <person name="Zhao H."/>
            <person name="Xu D."/>
            <person name="Zhang Y."/>
        </authorList>
    </citation>
    <scope>NUCLEOTIDE SEQUENCE [LARGE SCALE GENOMIC DNA]</scope>
    <source>
        <strain evidence="2">cv. Yunnan</strain>
        <tissue evidence="1">Leaves</tissue>
    </source>
</reference>
<sequence>MLENNSGESELRAFINGVLGHYHELFQMKVAAVKEDAFFIMHGLWRTPTERFSQWLGGPRPSQLLHVFVFLNEH</sequence>
<evidence type="ECO:0000313" key="1">
    <source>
        <dbReference type="EMBL" id="KAI3725533.1"/>
    </source>
</evidence>
<gene>
    <name evidence="1" type="ORF">L1987_65323</name>
</gene>
<keyword evidence="2" id="KW-1185">Reference proteome</keyword>
<reference evidence="2" key="1">
    <citation type="journal article" date="2022" name="Mol. Ecol. Resour.">
        <title>The genomes of chicory, endive, great burdock and yacon provide insights into Asteraceae palaeo-polyploidization history and plant inulin production.</title>
        <authorList>
            <person name="Fan W."/>
            <person name="Wang S."/>
            <person name="Wang H."/>
            <person name="Wang A."/>
            <person name="Jiang F."/>
            <person name="Liu H."/>
            <person name="Zhao H."/>
            <person name="Xu D."/>
            <person name="Zhang Y."/>
        </authorList>
    </citation>
    <scope>NUCLEOTIDE SEQUENCE [LARGE SCALE GENOMIC DNA]</scope>
    <source>
        <strain evidence="2">cv. Yunnan</strain>
    </source>
</reference>
<proteinExistence type="predicted"/>
<dbReference type="Proteomes" id="UP001056120">
    <property type="component" value="Linkage Group LG22"/>
</dbReference>
<name>A0ACB9BU30_9ASTR</name>
<organism evidence="1 2">
    <name type="scientific">Smallanthus sonchifolius</name>
    <dbReference type="NCBI Taxonomy" id="185202"/>
    <lineage>
        <taxon>Eukaryota</taxon>
        <taxon>Viridiplantae</taxon>
        <taxon>Streptophyta</taxon>
        <taxon>Embryophyta</taxon>
        <taxon>Tracheophyta</taxon>
        <taxon>Spermatophyta</taxon>
        <taxon>Magnoliopsida</taxon>
        <taxon>eudicotyledons</taxon>
        <taxon>Gunneridae</taxon>
        <taxon>Pentapetalae</taxon>
        <taxon>asterids</taxon>
        <taxon>campanulids</taxon>
        <taxon>Asterales</taxon>
        <taxon>Asteraceae</taxon>
        <taxon>Asteroideae</taxon>
        <taxon>Heliantheae alliance</taxon>
        <taxon>Millerieae</taxon>
        <taxon>Smallanthus</taxon>
    </lineage>
</organism>
<accession>A0ACB9BU30</accession>
<protein>
    <submittedName>
        <fullName evidence="1">Uncharacterized protein</fullName>
    </submittedName>
</protein>
<dbReference type="EMBL" id="CM042039">
    <property type="protein sequence ID" value="KAI3725533.1"/>
    <property type="molecule type" value="Genomic_DNA"/>
</dbReference>